<evidence type="ECO:0008006" key="3">
    <source>
        <dbReference type="Google" id="ProtNLM"/>
    </source>
</evidence>
<dbReference type="InterPro" id="IPR029068">
    <property type="entry name" value="Glyas_Bleomycin-R_OHBP_Dase"/>
</dbReference>
<accession>A0A347ZNV3</accession>
<comment type="caution">
    <text evidence="1">The sequence shown here is derived from an EMBL/GenBank/DDBJ whole genome shotgun (WGS) entry which is preliminary data.</text>
</comment>
<reference evidence="1 2" key="1">
    <citation type="submission" date="2018-08" db="EMBL/GenBank/DDBJ databases">
        <title>Genomic Encyclopedia of Type Strains, Phase IV (KMG-IV): sequencing the most valuable type-strain genomes for metagenomic binning, comparative biology and taxonomic classification.</title>
        <authorList>
            <person name="Goeker M."/>
        </authorList>
    </citation>
    <scope>NUCLEOTIDE SEQUENCE [LARGE SCALE GENOMIC DNA]</scope>
    <source>
        <strain evidence="1 2">DSM 23923</strain>
    </source>
</reference>
<dbReference type="OrthoDB" id="9785698at2"/>
<name>A0A347ZNV3_9CHLR</name>
<dbReference type="Proteomes" id="UP000256388">
    <property type="component" value="Unassembled WGS sequence"/>
</dbReference>
<dbReference type="SUPFAM" id="SSF54593">
    <property type="entry name" value="Glyoxalase/Bleomycin resistance protein/Dihydroxybiphenyl dioxygenase"/>
    <property type="match status" value="1"/>
</dbReference>
<protein>
    <recommendedName>
        <fullName evidence="3">VOC domain-containing protein</fullName>
    </recommendedName>
</protein>
<sequence>MKTKIGHFQINIDPKNQAFYQDLFNFLEWQMLYQDEQILGVGDVNNCGLWFVKGLKQAANDYDGIGMNHLAISTEKQAEVDSVVAYLKEHNIEALFNTPCHRPEFSDGPDQTYYQVMFRSPDNILFEVVYTGPKDK</sequence>
<dbReference type="AlphaFoldDB" id="A0A347ZNV3"/>
<organism evidence="1 2">
    <name type="scientific">Pelolinea submarina</name>
    <dbReference type="NCBI Taxonomy" id="913107"/>
    <lineage>
        <taxon>Bacteria</taxon>
        <taxon>Bacillati</taxon>
        <taxon>Chloroflexota</taxon>
        <taxon>Anaerolineae</taxon>
        <taxon>Anaerolineales</taxon>
        <taxon>Anaerolineaceae</taxon>
        <taxon>Pelolinea</taxon>
    </lineage>
</organism>
<dbReference type="Gene3D" id="3.10.180.10">
    <property type="entry name" value="2,3-Dihydroxybiphenyl 1,2-Dioxygenase, domain 1"/>
    <property type="match status" value="1"/>
</dbReference>
<evidence type="ECO:0000313" key="1">
    <source>
        <dbReference type="EMBL" id="REG08587.1"/>
    </source>
</evidence>
<dbReference type="EMBL" id="QUMS01000002">
    <property type="protein sequence ID" value="REG08587.1"/>
    <property type="molecule type" value="Genomic_DNA"/>
</dbReference>
<dbReference type="RefSeq" id="WP_116225238.1">
    <property type="nucleotide sequence ID" value="NZ_AP018437.1"/>
</dbReference>
<proteinExistence type="predicted"/>
<evidence type="ECO:0000313" key="2">
    <source>
        <dbReference type="Proteomes" id="UP000256388"/>
    </source>
</evidence>
<gene>
    <name evidence="1" type="ORF">DFR64_1959</name>
</gene>
<keyword evidence="2" id="KW-1185">Reference proteome</keyword>